<dbReference type="Gene3D" id="3.60.10.10">
    <property type="entry name" value="Endonuclease/exonuclease/phosphatase"/>
    <property type="match status" value="1"/>
</dbReference>
<dbReference type="HOGENOM" id="CLU_159031_0_0_1"/>
<protein>
    <recommendedName>
        <fullName evidence="3">Endonuclease/exonuclease/phosphatase domain-containing protein</fullName>
    </recommendedName>
</protein>
<sequence>MQVHEPTHTTSQTNTLTTNALLRIWQQNVNKSLLAQLDLLHSASPDDFDILAIQEPYIDHLKLTRANPRWTVVYPTGHHDQADRTLSVLLINTRISSNAWRPVAVPSPDVSAVTVISCGRTVHIFNLYVDGEHDRALH</sequence>
<proteinExistence type="predicted"/>
<dbReference type="EMBL" id="JH719475">
    <property type="protein sequence ID" value="EJF56323.1"/>
    <property type="molecule type" value="Genomic_DNA"/>
</dbReference>
<dbReference type="OMA" id="WELMDAM"/>
<dbReference type="AlphaFoldDB" id="R7SKD6"/>
<organism evidence="1 2">
    <name type="scientific">Dichomitus squalens (strain LYAD-421)</name>
    <name type="common">Western red white-rot fungus</name>
    <dbReference type="NCBI Taxonomy" id="732165"/>
    <lineage>
        <taxon>Eukaryota</taxon>
        <taxon>Fungi</taxon>
        <taxon>Dikarya</taxon>
        <taxon>Basidiomycota</taxon>
        <taxon>Agaricomycotina</taxon>
        <taxon>Agaricomycetes</taxon>
        <taxon>Polyporales</taxon>
        <taxon>Polyporaceae</taxon>
        <taxon>Dichomitus</taxon>
    </lineage>
</organism>
<feature type="non-terminal residue" evidence="1">
    <location>
        <position position="138"/>
    </location>
</feature>
<name>R7SKD6_DICSQ</name>
<dbReference type="InterPro" id="IPR036691">
    <property type="entry name" value="Endo/exonu/phosph_ase_sf"/>
</dbReference>
<evidence type="ECO:0008006" key="3">
    <source>
        <dbReference type="Google" id="ProtNLM"/>
    </source>
</evidence>
<gene>
    <name evidence="1" type="ORF">DICSQDRAFT_71725</name>
</gene>
<dbReference type="RefSeq" id="XP_007370937.1">
    <property type="nucleotide sequence ID" value="XM_007370875.1"/>
</dbReference>
<dbReference type="KEGG" id="dsq:DICSQDRAFT_71725"/>
<evidence type="ECO:0000313" key="1">
    <source>
        <dbReference type="EMBL" id="EJF56323.1"/>
    </source>
</evidence>
<accession>R7SKD6</accession>
<dbReference type="SUPFAM" id="SSF56219">
    <property type="entry name" value="DNase I-like"/>
    <property type="match status" value="1"/>
</dbReference>
<dbReference type="GeneID" id="18843812"/>
<reference evidence="1 2" key="1">
    <citation type="journal article" date="2012" name="Science">
        <title>The Paleozoic origin of enzymatic lignin decomposition reconstructed from 31 fungal genomes.</title>
        <authorList>
            <person name="Floudas D."/>
            <person name="Binder M."/>
            <person name="Riley R."/>
            <person name="Barry K."/>
            <person name="Blanchette R.A."/>
            <person name="Henrissat B."/>
            <person name="Martinez A.T."/>
            <person name="Otillar R."/>
            <person name="Spatafora J.W."/>
            <person name="Yadav J.S."/>
            <person name="Aerts A."/>
            <person name="Benoit I."/>
            <person name="Boyd A."/>
            <person name="Carlson A."/>
            <person name="Copeland A."/>
            <person name="Coutinho P.M."/>
            <person name="de Vries R.P."/>
            <person name="Ferreira P."/>
            <person name="Findley K."/>
            <person name="Foster B."/>
            <person name="Gaskell J."/>
            <person name="Glotzer D."/>
            <person name="Gorecki P."/>
            <person name="Heitman J."/>
            <person name="Hesse C."/>
            <person name="Hori C."/>
            <person name="Igarashi K."/>
            <person name="Jurgens J.A."/>
            <person name="Kallen N."/>
            <person name="Kersten P."/>
            <person name="Kohler A."/>
            <person name="Kuees U."/>
            <person name="Kumar T.K.A."/>
            <person name="Kuo A."/>
            <person name="LaButti K."/>
            <person name="Larrondo L.F."/>
            <person name="Lindquist E."/>
            <person name="Ling A."/>
            <person name="Lombard V."/>
            <person name="Lucas S."/>
            <person name="Lundell T."/>
            <person name="Martin R."/>
            <person name="McLaughlin D.J."/>
            <person name="Morgenstern I."/>
            <person name="Morin E."/>
            <person name="Murat C."/>
            <person name="Nagy L.G."/>
            <person name="Nolan M."/>
            <person name="Ohm R.A."/>
            <person name="Patyshakuliyeva A."/>
            <person name="Rokas A."/>
            <person name="Ruiz-Duenas F.J."/>
            <person name="Sabat G."/>
            <person name="Salamov A."/>
            <person name="Samejima M."/>
            <person name="Schmutz J."/>
            <person name="Slot J.C."/>
            <person name="St John F."/>
            <person name="Stenlid J."/>
            <person name="Sun H."/>
            <person name="Sun S."/>
            <person name="Syed K."/>
            <person name="Tsang A."/>
            <person name="Wiebenga A."/>
            <person name="Young D."/>
            <person name="Pisabarro A."/>
            <person name="Eastwood D.C."/>
            <person name="Martin F."/>
            <person name="Cullen D."/>
            <person name="Grigoriev I.V."/>
            <person name="Hibbett D.S."/>
        </authorList>
    </citation>
    <scope>NUCLEOTIDE SEQUENCE [LARGE SCALE GENOMIC DNA]</scope>
    <source>
        <strain evidence="1 2">LYAD-421 SS1</strain>
    </source>
</reference>
<dbReference type="Proteomes" id="UP000053319">
    <property type="component" value="Unassembled WGS sequence"/>
</dbReference>
<evidence type="ECO:0000313" key="2">
    <source>
        <dbReference type="Proteomes" id="UP000053319"/>
    </source>
</evidence>